<feature type="transmembrane region" description="Helical" evidence="2">
    <location>
        <begin position="80"/>
        <end position="101"/>
    </location>
</feature>
<comment type="caution">
    <text evidence="4">The sequence shown here is derived from an EMBL/GenBank/DDBJ whole genome shotgun (WGS) entry which is preliminary data.</text>
</comment>
<evidence type="ECO:0000256" key="2">
    <source>
        <dbReference type="SAM" id="Phobius"/>
    </source>
</evidence>
<keyword evidence="3" id="KW-0732">Signal</keyword>
<proteinExistence type="predicted"/>
<feature type="region of interest" description="Disordered" evidence="1">
    <location>
        <begin position="26"/>
        <end position="64"/>
    </location>
</feature>
<feature type="transmembrane region" description="Helical" evidence="2">
    <location>
        <begin position="107"/>
        <end position="128"/>
    </location>
</feature>
<keyword evidence="5" id="KW-1185">Reference proteome</keyword>
<dbReference type="EMBL" id="JBBPBK010000009">
    <property type="protein sequence ID" value="KAK9278810.1"/>
    <property type="molecule type" value="Genomic_DNA"/>
</dbReference>
<feature type="transmembrane region" description="Helical" evidence="2">
    <location>
        <begin position="135"/>
        <end position="154"/>
    </location>
</feature>
<feature type="chain" id="PRO_5042982616" evidence="3">
    <location>
        <begin position="26"/>
        <end position="183"/>
    </location>
</feature>
<name>A0AAP0RKU4_LIQFO</name>
<evidence type="ECO:0000256" key="1">
    <source>
        <dbReference type="SAM" id="MobiDB-lite"/>
    </source>
</evidence>
<evidence type="ECO:0000313" key="4">
    <source>
        <dbReference type="EMBL" id="KAK9278810.1"/>
    </source>
</evidence>
<keyword evidence="2" id="KW-0812">Transmembrane</keyword>
<dbReference type="Proteomes" id="UP001415857">
    <property type="component" value="Unassembled WGS sequence"/>
</dbReference>
<dbReference type="PANTHER" id="PTHR34741:SF2">
    <property type="entry name" value="VESICLE TRANSPORT PROTEIN"/>
    <property type="match status" value="1"/>
</dbReference>
<keyword evidence="2" id="KW-0472">Membrane</keyword>
<accession>A0AAP0RKU4</accession>
<sequence>MDIISHIKAFLFSIIPLILHFSSNANQRQPPPEGITTRRPNPPSPPADHDIETGPAEHNPQPASPVVVAGHQNLDYWTKVILAFCFASAIDIAILSVQIHLEVPPTFHLLSLVISFAFASLFVSKFIAAKYPSPALVLNQMAVFFAATAFFMAVTIPSPTSLKCTIWTVYALSLLAVVLCNCS</sequence>
<dbReference type="PANTHER" id="PTHR34741">
    <property type="entry name" value="IMAP FAMILY MEMBER 1, PUTATIVE-RELATED"/>
    <property type="match status" value="1"/>
</dbReference>
<feature type="transmembrane region" description="Helical" evidence="2">
    <location>
        <begin position="160"/>
        <end position="180"/>
    </location>
</feature>
<keyword evidence="2" id="KW-1133">Transmembrane helix</keyword>
<dbReference type="AlphaFoldDB" id="A0AAP0RKU4"/>
<evidence type="ECO:0000256" key="3">
    <source>
        <dbReference type="SAM" id="SignalP"/>
    </source>
</evidence>
<gene>
    <name evidence="4" type="ORF">L1049_028389</name>
</gene>
<feature type="signal peptide" evidence="3">
    <location>
        <begin position="1"/>
        <end position="25"/>
    </location>
</feature>
<protein>
    <submittedName>
        <fullName evidence="4">Uncharacterized protein</fullName>
    </submittedName>
</protein>
<evidence type="ECO:0000313" key="5">
    <source>
        <dbReference type="Proteomes" id="UP001415857"/>
    </source>
</evidence>
<reference evidence="4 5" key="1">
    <citation type="journal article" date="2024" name="Plant J.">
        <title>Genome sequences and population genomics reveal climatic adaptation and genomic divergence between two closely related sweetgum species.</title>
        <authorList>
            <person name="Xu W.Q."/>
            <person name="Ren C.Q."/>
            <person name="Zhang X.Y."/>
            <person name="Comes H.P."/>
            <person name="Liu X.H."/>
            <person name="Li Y.G."/>
            <person name="Kettle C.J."/>
            <person name="Jalonen R."/>
            <person name="Gaisberger H."/>
            <person name="Ma Y.Z."/>
            <person name="Qiu Y.X."/>
        </authorList>
    </citation>
    <scope>NUCLEOTIDE SEQUENCE [LARGE SCALE GENOMIC DNA]</scope>
    <source>
        <strain evidence="4">Hangzhou</strain>
    </source>
</reference>
<organism evidence="4 5">
    <name type="scientific">Liquidambar formosana</name>
    <name type="common">Formosan gum</name>
    <dbReference type="NCBI Taxonomy" id="63359"/>
    <lineage>
        <taxon>Eukaryota</taxon>
        <taxon>Viridiplantae</taxon>
        <taxon>Streptophyta</taxon>
        <taxon>Embryophyta</taxon>
        <taxon>Tracheophyta</taxon>
        <taxon>Spermatophyta</taxon>
        <taxon>Magnoliopsida</taxon>
        <taxon>eudicotyledons</taxon>
        <taxon>Gunneridae</taxon>
        <taxon>Pentapetalae</taxon>
        <taxon>Saxifragales</taxon>
        <taxon>Altingiaceae</taxon>
        <taxon>Liquidambar</taxon>
    </lineage>
</organism>